<reference evidence="15" key="1">
    <citation type="submission" date="2023-07" db="EMBL/GenBank/DDBJ databases">
        <title>30 novel species of actinomycetes from the DSMZ collection.</title>
        <authorList>
            <person name="Nouioui I."/>
        </authorList>
    </citation>
    <scope>NUCLEOTIDE SEQUENCE [LARGE SCALE GENOMIC DNA]</scope>
    <source>
        <strain evidence="15">DSM 44917</strain>
    </source>
</reference>
<evidence type="ECO:0000256" key="9">
    <source>
        <dbReference type="ARBA" id="ARBA00023239"/>
    </source>
</evidence>
<dbReference type="SUPFAM" id="SSF51569">
    <property type="entry name" value="Aldolase"/>
    <property type="match status" value="1"/>
</dbReference>
<dbReference type="SMART" id="SM01130">
    <property type="entry name" value="DHDPS"/>
    <property type="match status" value="1"/>
</dbReference>
<dbReference type="Gene3D" id="3.20.20.70">
    <property type="entry name" value="Aldolase class I"/>
    <property type="match status" value="1"/>
</dbReference>
<comment type="pathway">
    <text evidence="2 12">Amino-acid biosynthesis; L-lysine biosynthesis via DAP pathway; (S)-tetrahydrodipicolinate from L-aspartate: step 3/4.</text>
</comment>
<comment type="function">
    <text evidence="1 12">Catalyzes the condensation of (S)-aspartate-beta-semialdehyde [(S)-ASA] and pyruvate to 4-hydroxy-tetrahydrodipicolinate (HTPA).</text>
</comment>
<dbReference type="Pfam" id="PF00701">
    <property type="entry name" value="DHDPS"/>
    <property type="match status" value="1"/>
</dbReference>
<evidence type="ECO:0000256" key="7">
    <source>
        <dbReference type="ARBA" id="ARBA00022915"/>
    </source>
</evidence>
<dbReference type="EC" id="4.3.3.7" evidence="4 12"/>
<feature type="active site" description="Proton donor/acceptor" evidence="12">
    <location>
        <position position="148"/>
    </location>
</feature>
<keyword evidence="6 12" id="KW-0028">Amino-acid biosynthesis</keyword>
<keyword evidence="8 12" id="KW-0457">Lysine biosynthesis</keyword>
<evidence type="ECO:0000256" key="12">
    <source>
        <dbReference type="HAMAP-Rule" id="MF_00418"/>
    </source>
</evidence>
<feature type="active site" description="Schiff-base intermediate with substrate" evidence="12">
    <location>
        <position position="178"/>
    </location>
</feature>
<evidence type="ECO:0000256" key="8">
    <source>
        <dbReference type="ARBA" id="ARBA00023154"/>
    </source>
</evidence>
<comment type="caution">
    <text evidence="12">Was originally thought to be a dihydrodipicolinate synthase (DHDPS), catalyzing the condensation of (S)-aspartate-beta-semialdehyde [(S)-ASA] and pyruvate to dihydrodipicolinate (DHDP). However, it was shown in E.coli that the product of the enzymatic reaction is not dihydrodipicolinate but in fact (4S)-4-hydroxy-2,3,4,5-tetrahydro-(2S)-dipicolinic acid (HTPA), and that the consecutive dehydration reaction leading to DHDP is not spontaneous but catalyzed by DapB.</text>
</comment>
<comment type="subunit">
    <text evidence="12">Homotetramer; dimer of dimers.</text>
</comment>
<dbReference type="InterPro" id="IPR002220">
    <property type="entry name" value="DapA-like"/>
</dbReference>
<proteinExistence type="inferred from homology"/>
<evidence type="ECO:0000256" key="4">
    <source>
        <dbReference type="ARBA" id="ARBA00012086"/>
    </source>
</evidence>
<organism evidence="14 15">
    <name type="scientific">Streptomyces boetiae</name>
    <dbReference type="NCBI Taxonomy" id="3075541"/>
    <lineage>
        <taxon>Bacteria</taxon>
        <taxon>Bacillati</taxon>
        <taxon>Actinomycetota</taxon>
        <taxon>Actinomycetes</taxon>
        <taxon>Kitasatosporales</taxon>
        <taxon>Streptomycetaceae</taxon>
        <taxon>Streptomyces</taxon>
    </lineage>
</organism>
<evidence type="ECO:0000256" key="5">
    <source>
        <dbReference type="ARBA" id="ARBA00022490"/>
    </source>
</evidence>
<dbReference type="Proteomes" id="UP001183388">
    <property type="component" value="Unassembled WGS sequence"/>
</dbReference>
<dbReference type="RefSeq" id="WP_311629731.1">
    <property type="nucleotide sequence ID" value="NZ_JAVREN010000007.1"/>
</dbReference>
<dbReference type="HAMAP" id="MF_00418">
    <property type="entry name" value="DapA"/>
    <property type="match status" value="1"/>
</dbReference>
<evidence type="ECO:0000256" key="2">
    <source>
        <dbReference type="ARBA" id="ARBA00005120"/>
    </source>
</evidence>
<evidence type="ECO:0000256" key="6">
    <source>
        <dbReference type="ARBA" id="ARBA00022605"/>
    </source>
</evidence>
<dbReference type="InterPro" id="IPR005263">
    <property type="entry name" value="DapA"/>
</dbReference>
<evidence type="ECO:0000313" key="15">
    <source>
        <dbReference type="Proteomes" id="UP001183388"/>
    </source>
</evidence>
<comment type="catalytic activity">
    <reaction evidence="11 12">
        <text>L-aspartate 4-semialdehyde + pyruvate = (2S,4S)-4-hydroxy-2,3,4,5-tetrahydrodipicolinate + H2O + H(+)</text>
        <dbReference type="Rhea" id="RHEA:34171"/>
        <dbReference type="ChEBI" id="CHEBI:15361"/>
        <dbReference type="ChEBI" id="CHEBI:15377"/>
        <dbReference type="ChEBI" id="CHEBI:15378"/>
        <dbReference type="ChEBI" id="CHEBI:67139"/>
        <dbReference type="ChEBI" id="CHEBI:537519"/>
        <dbReference type="EC" id="4.3.3.7"/>
    </reaction>
</comment>
<keyword evidence="7 12" id="KW-0220">Diaminopimelate biosynthesis</keyword>
<dbReference type="PIRSF" id="PIRSF001365">
    <property type="entry name" value="DHDPS"/>
    <property type="match status" value="1"/>
</dbReference>
<evidence type="ECO:0000256" key="3">
    <source>
        <dbReference type="ARBA" id="ARBA00007592"/>
    </source>
</evidence>
<sequence>MPPASPAPSAPLPAAPFGRLAAAMITPFTQDGELDLPGTAKLAAHLTGRGGCDALVVNATTGEAPTTTDAEKAAVVRAAAEAAGGAPVIAGVGTADTRHSVALARAAAGAGASGLLVVTPYYSRPGEEAVVRHLRAVADATDLPVMLYDIPARTGEGTALTPGALRRLAEHPRIVAVKDCSYDLFKAGLVLHETDLAYYSGSDELNLPLLSIGAAGCVSTAANVAGPQVRAVLDAHLAGDPATAAARHRALLPLIHALMTEAPGTVTVKAVFHTAGLPGGPPRPPLLPADESLTTRVTTALRAALGG</sequence>
<comment type="subcellular location">
    <subcellularLocation>
        <location evidence="12">Cytoplasm</location>
    </subcellularLocation>
</comment>
<evidence type="ECO:0000313" key="14">
    <source>
        <dbReference type="EMBL" id="MDT0306747.1"/>
    </source>
</evidence>
<name>A0ABU2L5G2_9ACTN</name>
<feature type="binding site" evidence="12">
    <location>
        <position position="61"/>
    </location>
    <ligand>
        <name>pyruvate</name>
        <dbReference type="ChEBI" id="CHEBI:15361"/>
    </ligand>
</feature>
<keyword evidence="5 12" id="KW-0963">Cytoplasm</keyword>
<dbReference type="PRINTS" id="PR00146">
    <property type="entry name" value="DHPICSNTHASE"/>
</dbReference>
<comment type="caution">
    <text evidence="14">The sequence shown here is derived from an EMBL/GenBank/DDBJ whole genome shotgun (WGS) entry which is preliminary data.</text>
</comment>
<dbReference type="EMBL" id="JAVREN010000007">
    <property type="protein sequence ID" value="MDT0306747.1"/>
    <property type="molecule type" value="Genomic_DNA"/>
</dbReference>
<dbReference type="PANTHER" id="PTHR12128">
    <property type="entry name" value="DIHYDRODIPICOLINATE SYNTHASE"/>
    <property type="match status" value="1"/>
</dbReference>
<feature type="site" description="Part of a proton relay during catalysis" evidence="12">
    <location>
        <position position="122"/>
    </location>
</feature>
<protein>
    <recommendedName>
        <fullName evidence="4 12">4-hydroxy-tetrahydrodipicolinate synthase</fullName>
        <shortName evidence="12">HTPA synthase</shortName>
        <ecNumber evidence="4 12">4.3.3.7</ecNumber>
    </recommendedName>
</protein>
<keyword evidence="15" id="KW-1185">Reference proteome</keyword>
<gene>
    <name evidence="12 14" type="primary">dapA</name>
    <name evidence="14" type="ORF">RM780_07195</name>
</gene>
<dbReference type="NCBIfam" id="TIGR00674">
    <property type="entry name" value="dapA"/>
    <property type="match status" value="1"/>
</dbReference>
<dbReference type="GO" id="GO:0008840">
    <property type="term" value="F:4-hydroxy-tetrahydrodipicolinate synthase activity"/>
    <property type="evidence" value="ECO:0007669"/>
    <property type="project" value="UniProtKB-EC"/>
</dbReference>
<feature type="binding site" evidence="12">
    <location>
        <position position="218"/>
    </location>
    <ligand>
        <name>pyruvate</name>
        <dbReference type="ChEBI" id="CHEBI:15361"/>
    </ligand>
</feature>
<keyword evidence="10 12" id="KW-0704">Schiff base</keyword>
<comment type="similarity">
    <text evidence="3 12 13">Belongs to the DapA family.</text>
</comment>
<evidence type="ECO:0000256" key="10">
    <source>
        <dbReference type="ARBA" id="ARBA00023270"/>
    </source>
</evidence>
<keyword evidence="9 12" id="KW-0456">Lyase</keyword>
<evidence type="ECO:0000256" key="1">
    <source>
        <dbReference type="ARBA" id="ARBA00003294"/>
    </source>
</evidence>
<evidence type="ECO:0000256" key="11">
    <source>
        <dbReference type="ARBA" id="ARBA00047836"/>
    </source>
</evidence>
<dbReference type="InterPro" id="IPR013785">
    <property type="entry name" value="Aldolase_TIM"/>
</dbReference>
<accession>A0ABU2L5G2</accession>
<feature type="site" description="Part of a proton relay during catalysis" evidence="12">
    <location>
        <position position="60"/>
    </location>
</feature>
<evidence type="ECO:0000256" key="13">
    <source>
        <dbReference type="PIRNR" id="PIRNR001365"/>
    </source>
</evidence>
<dbReference type="PANTHER" id="PTHR12128:SF66">
    <property type="entry name" value="4-HYDROXY-2-OXOGLUTARATE ALDOLASE, MITOCHONDRIAL"/>
    <property type="match status" value="1"/>
</dbReference>